<keyword evidence="3" id="KW-1185">Reference proteome</keyword>
<protein>
    <submittedName>
        <fullName evidence="2">Uncharacterized protein</fullName>
    </submittedName>
</protein>
<name>A0ABD2Z910_9GENT</name>
<sequence>MVSRNVLGKAVGKSSSTTRSDDASLVGPWTCSKSKVVATIANCIGDDRTRTQTIITLGARKDESFESKKLASILEDSVSNEVSHDKSPYAFDTDLSTGSRSKSPTKSRGS</sequence>
<evidence type="ECO:0000256" key="1">
    <source>
        <dbReference type="SAM" id="MobiDB-lite"/>
    </source>
</evidence>
<feature type="region of interest" description="Disordered" evidence="1">
    <location>
        <begin position="76"/>
        <end position="110"/>
    </location>
</feature>
<dbReference type="AlphaFoldDB" id="A0ABD2Z910"/>
<dbReference type="Proteomes" id="UP001630127">
    <property type="component" value="Unassembled WGS sequence"/>
</dbReference>
<comment type="caution">
    <text evidence="2">The sequence shown here is derived from an EMBL/GenBank/DDBJ whole genome shotgun (WGS) entry which is preliminary data.</text>
</comment>
<gene>
    <name evidence="2" type="ORF">ACH5RR_022856</name>
</gene>
<evidence type="ECO:0000313" key="3">
    <source>
        <dbReference type="Proteomes" id="UP001630127"/>
    </source>
</evidence>
<reference evidence="2 3" key="1">
    <citation type="submission" date="2024-11" db="EMBL/GenBank/DDBJ databases">
        <title>A near-complete genome assembly of Cinchona calisaya.</title>
        <authorList>
            <person name="Lian D.C."/>
            <person name="Zhao X.W."/>
            <person name="Wei L."/>
        </authorList>
    </citation>
    <scope>NUCLEOTIDE SEQUENCE [LARGE SCALE GENOMIC DNA]</scope>
    <source>
        <tissue evidence="2">Nenye</tissue>
    </source>
</reference>
<evidence type="ECO:0000313" key="2">
    <source>
        <dbReference type="EMBL" id="KAL3515954.1"/>
    </source>
</evidence>
<proteinExistence type="predicted"/>
<organism evidence="2 3">
    <name type="scientific">Cinchona calisaya</name>
    <dbReference type="NCBI Taxonomy" id="153742"/>
    <lineage>
        <taxon>Eukaryota</taxon>
        <taxon>Viridiplantae</taxon>
        <taxon>Streptophyta</taxon>
        <taxon>Embryophyta</taxon>
        <taxon>Tracheophyta</taxon>
        <taxon>Spermatophyta</taxon>
        <taxon>Magnoliopsida</taxon>
        <taxon>eudicotyledons</taxon>
        <taxon>Gunneridae</taxon>
        <taxon>Pentapetalae</taxon>
        <taxon>asterids</taxon>
        <taxon>lamiids</taxon>
        <taxon>Gentianales</taxon>
        <taxon>Rubiaceae</taxon>
        <taxon>Cinchonoideae</taxon>
        <taxon>Cinchoneae</taxon>
        <taxon>Cinchona</taxon>
    </lineage>
</organism>
<dbReference type="EMBL" id="JBJUIK010000010">
    <property type="protein sequence ID" value="KAL3515954.1"/>
    <property type="molecule type" value="Genomic_DNA"/>
</dbReference>
<feature type="region of interest" description="Disordered" evidence="1">
    <location>
        <begin position="1"/>
        <end position="26"/>
    </location>
</feature>
<accession>A0ABD2Z910</accession>